<dbReference type="PANTHER" id="PTHR10083:SF374">
    <property type="entry name" value="BPTI_KUNITZ INHIBITOR DOMAIN-CONTAINING PROTEIN"/>
    <property type="match status" value="1"/>
</dbReference>
<evidence type="ECO:0000313" key="6">
    <source>
        <dbReference type="WBParaSite" id="jg515"/>
    </source>
</evidence>
<dbReference type="InterPro" id="IPR036880">
    <property type="entry name" value="Kunitz_BPTI_sf"/>
</dbReference>
<evidence type="ECO:0000259" key="4">
    <source>
        <dbReference type="PROSITE" id="PS50279"/>
    </source>
</evidence>
<keyword evidence="5" id="KW-1185">Reference proteome</keyword>
<dbReference type="FunFam" id="4.10.410.10:FF:000020">
    <property type="entry name" value="Collagen, type VI, alpha 3"/>
    <property type="match status" value="1"/>
</dbReference>
<sequence>MYEDFSKLSEKEKFIKEKEMLKHVKMRIEGVERIIEHKEDWQLESCILENEKILFLILIKSSRVSCEKSIICSLQKVHGPCDNYQLRYYFNVEEDACKFFFYSGCNGNANNFQSLAECQTTCIGQTSHTFLITTTSASTAATTTYPTTTTTATATTTTTQPSTTLTEKTQTASRCPENQTYECDHCGERYCETSRQLISRTECTRSRVCQCICKPGFLRRNRHLGDCVPFTRCHTRDTIEWQK</sequence>
<name>A0A915EDC8_9BILA</name>
<keyword evidence="3" id="KW-1015">Disulfide bond</keyword>
<feature type="domain" description="BPTI/Kunitz inhibitor" evidence="4">
    <location>
        <begin position="72"/>
        <end position="122"/>
    </location>
</feature>
<evidence type="ECO:0000313" key="5">
    <source>
        <dbReference type="Proteomes" id="UP000887574"/>
    </source>
</evidence>
<dbReference type="CDD" id="cd00109">
    <property type="entry name" value="Kunitz-type"/>
    <property type="match status" value="1"/>
</dbReference>
<dbReference type="AlphaFoldDB" id="A0A915EDC8"/>
<dbReference type="GO" id="GO:0004867">
    <property type="term" value="F:serine-type endopeptidase inhibitor activity"/>
    <property type="evidence" value="ECO:0007669"/>
    <property type="project" value="UniProtKB-KW"/>
</dbReference>
<dbReference type="SMART" id="SM00131">
    <property type="entry name" value="KU"/>
    <property type="match status" value="1"/>
</dbReference>
<evidence type="ECO:0000256" key="2">
    <source>
        <dbReference type="ARBA" id="ARBA00022900"/>
    </source>
</evidence>
<dbReference type="SUPFAM" id="SSF57362">
    <property type="entry name" value="BPTI-like"/>
    <property type="match status" value="1"/>
</dbReference>
<dbReference type="WBParaSite" id="jg515">
    <property type="protein sequence ID" value="jg515"/>
    <property type="gene ID" value="jg515"/>
</dbReference>
<dbReference type="PROSITE" id="PS50279">
    <property type="entry name" value="BPTI_KUNITZ_2"/>
    <property type="match status" value="1"/>
</dbReference>
<dbReference type="InterPro" id="IPR002223">
    <property type="entry name" value="Kunitz_BPTI"/>
</dbReference>
<dbReference type="Pfam" id="PF00014">
    <property type="entry name" value="Kunitz_BPTI"/>
    <property type="match status" value="1"/>
</dbReference>
<dbReference type="InterPro" id="IPR050098">
    <property type="entry name" value="TFPI/VKTCI-like"/>
</dbReference>
<dbReference type="Proteomes" id="UP000887574">
    <property type="component" value="Unplaced"/>
</dbReference>
<organism evidence="5 6">
    <name type="scientific">Ditylenchus dipsaci</name>
    <dbReference type="NCBI Taxonomy" id="166011"/>
    <lineage>
        <taxon>Eukaryota</taxon>
        <taxon>Metazoa</taxon>
        <taxon>Ecdysozoa</taxon>
        <taxon>Nematoda</taxon>
        <taxon>Chromadorea</taxon>
        <taxon>Rhabditida</taxon>
        <taxon>Tylenchina</taxon>
        <taxon>Tylenchomorpha</taxon>
        <taxon>Sphaerularioidea</taxon>
        <taxon>Anguinidae</taxon>
        <taxon>Anguininae</taxon>
        <taxon>Ditylenchus</taxon>
    </lineage>
</organism>
<dbReference type="GO" id="GO:0005615">
    <property type="term" value="C:extracellular space"/>
    <property type="evidence" value="ECO:0007669"/>
    <property type="project" value="TreeGrafter"/>
</dbReference>
<protein>
    <submittedName>
        <fullName evidence="6">BPTI/Kunitz inhibitor domain-containing protein</fullName>
    </submittedName>
</protein>
<reference evidence="6" key="1">
    <citation type="submission" date="2022-11" db="UniProtKB">
        <authorList>
            <consortium name="WormBaseParasite"/>
        </authorList>
    </citation>
    <scope>IDENTIFICATION</scope>
</reference>
<evidence type="ECO:0000256" key="1">
    <source>
        <dbReference type="ARBA" id="ARBA00022690"/>
    </source>
</evidence>
<dbReference type="InterPro" id="IPR020901">
    <property type="entry name" value="Prtase_inh_Kunz-CS"/>
</dbReference>
<dbReference type="PANTHER" id="PTHR10083">
    <property type="entry name" value="KUNITZ-TYPE PROTEASE INHIBITOR-RELATED"/>
    <property type="match status" value="1"/>
</dbReference>
<keyword evidence="2" id="KW-0722">Serine protease inhibitor</keyword>
<dbReference type="Gene3D" id="4.10.410.10">
    <property type="entry name" value="Pancreatic trypsin inhibitor Kunitz domain"/>
    <property type="match status" value="1"/>
</dbReference>
<evidence type="ECO:0000256" key="3">
    <source>
        <dbReference type="ARBA" id="ARBA00023157"/>
    </source>
</evidence>
<dbReference type="PRINTS" id="PR00759">
    <property type="entry name" value="BASICPTASE"/>
</dbReference>
<dbReference type="PROSITE" id="PS00280">
    <property type="entry name" value="BPTI_KUNITZ_1"/>
    <property type="match status" value="1"/>
</dbReference>
<accession>A0A915EDC8</accession>
<keyword evidence="1" id="KW-0646">Protease inhibitor</keyword>
<proteinExistence type="predicted"/>